<dbReference type="AlphaFoldDB" id="A0A4V5PMN5"/>
<comment type="caution">
    <text evidence="2">The sequence shown here is derived from an EMBL/GenBank/DDBJ whole genome shotgun (WGS) entry which is preliminary data.</text>
</comment>
<feature type="transmembrane region" description="Helical" evidence="1">
    <location>
        <begin position="120"/>
        <end position="137"/>
    </location>
</feature>
<keyword evidence="1" id="KW-0812">Transmembrane</keyword>
<dbReference type="Proteomes" id="UP000309215">
    <property type="component" value="Unassembled WGS sequence"/>
</dbReference>
<dbReference type="Pfam" id="PF10990">
    <property type="entry name" value="DUF2809"/>
    <property type="match status" value="1"/>
</dbReference>
<dbReference type="OrthoDB" id="5360192at2"/>
<keyword evidence="1" id="KW-1133">Transmembrane helix</keyword>
<accession>A0A4V5PMN5</accession>
<feature type="transmembrane region" description="Helical" evidence="1">
    <location>
        <begin position="60"/>
        <end position="85"/>
    </location>
</feature>
<evidence type="ECO:0000313" key="2">
    <source>
        <dbReference type="EMBL" id="TKD05140.1"/>
    </source>
</evidence>
<dbReference type="EMBL" id="SSMQ01000022">
    <property type="protein sequence ID" value="TKD05140.1"/>
    <property type="molecule type" value="Genomic_DNA"/>
</dbReference>
<sequence>MAKRSSRHTPCDVSAPRRSRGLYAALVLVTIGLGLLSRKIPGLPAWLSKGAGDALYATMSFWLVGLFVPACRTAVASAVALLFCYAIEVSQLYHAPWVAAIRATRLGGLALGHGFHVMDLIYYAVGVSAGAGIERAWRLRRERPS</sequence>
<name>A0A4V5PMN5_9BACT</name>
<gene>
    <name evidence="2" type="ORF">E8A74_21600</name>
</gene>
<protein>
    <submittedName>
        <fullName evidence="2">DUF2809 domain-containing protein</fullName>
    </submittedName>
</protein>
<keyword evidence="3" id="KW-1185">Reference proteome</keyword>
<evidence type="ECO:0000256" key="1">
    <source>
        <dbReference type="SAM" id="Phobius"/>
    </source>
</evidence>
<keyword evidence="1" id="KW-0472">Membrane</keyword>
<proteinExistence type="predicted"/>
<evidence type="ECO:0000313" key="3">
    <source>
        <dbReference type="Proteomes" id="UP000309215"/>
    </source>
</evidence>
<reference evidence="2 3" key="1">
    <citation type="submission" date="2019-04" db="EMBL/GenBank/DDBJ databases">
        <authorList>
            <person name="Li Y."/>
            <person name="Wang J."/>
        </authorList>
    </citation>
    <scope>NUCLEOTIDE SEQUENCE [LARGE SCALE GENOMIC DNA]</scope>
    <source>
        <strain evidence="2 3">DSM 14668</strain>
    </source>
</reference>
<organism evidence="2 3">
    <name type="scientific">Polyangium fumosum</name>
    <dbReference type="NCBI Taxonomy" id="889272"/>
    <lineage>
        <taxon>Bacteria</taxon>
        <taxon>Pseudomonadati</taxon>
        <taxon>Myxococcota</taxon>
        <taxon>Polyangia</taxon>
        <taxon>Polyangiales</taxon>
        <taxon>Polyangiaceae</taxon>
        <taxon>Polyangium</taxon>
    </lineage>
</organism>
<feature type="transmembrane region" description="Helical" evidence="1">
    <location>
        <begin position="21"/>
        <end position="40"/>
    </location>
</feature>
<dbReference type="InterPro" id="IPR021257">
    <property type="entry name" value="DUF2809"/>
</dbReference>